<evidence type="ECO:0000313" key="8">
    <source>
        <dbReference type="Proteomes" id="UP001162131"/>
    </source>
</evidence>
<dbReference type="AlphaFoldDB" id="A0AAU9IQS6"/>
<dbReference type="Proteomes" id="UP001162131">
    <property type="component" value="Unassembled WGS sequence"/>
</dbReference>
<dbReference type="PANTHER" id="PTHR10159">
    <property type="entry name" value="DUAL SPECIFICITY PROTEIN PHOSPHATASE"/>
    <property type="match status" value="1"/>
</dbReference>
<keyword evidence="3" id="KW-0378">Hydrolase</keyword>
<gene>
    <name evidence="7" type="ORF">BSTOLATCC_MIC9374</name>
</gene>
<dbReference type="PROSITE" id="PS50056">
    <property type="entry name" value="TYR_PHOSPHATASE_2"/>
    <property type="match status" value="1"/>
</dbReference>
<accession>A0AAU9IQS6</accession>
<comment type="similarity">
    <text evidence="1">Belongs to the protein-tyrosine phosphatase family. Non-receptor class dual specificity subfamily.</text>
</comment>
<protein>
    <recommendedName>
        <fullName evidence="2">protein-tyrosine-phosphatase</fullName>
        <ecNumber evidence="2">3.1.3.48</ecNumber>
    </recommendedName>
</protein>
<reference evidence="7" key="1">
    <citation type="submission" date="2021-09" db="EMBL/GenBank/DDBJ databases">
        <authorList>
            <consortium name="AG Swart"/>
            <person name="Singh M."/>
            <person name="Singh A."/>
            <person name="Seah K."/>
            <person name="Emmerich C."/>
        </authorList>
    </citation>
    <scope>NUCLEOTIDE SEQUENCE</scope>
    <source>
        <strain evidence="7">ATCC30299</strain>
    </source>
</reference>
<dbReference type="SUPFAM" id="SSF52799">
    <property type="entry name" value="(Phosphotyrosine protein) phosphatases II"/>
    <property type="match status" value="1"/>
</dbReference>
<dbReference type="GO" id="GO:0004725">
    <property type="term" value="F:protein tyrosine phosphatase activity"/>
    <property type="evidence" value="ECO:0007669"/>
    <property type="project" value="UniProtKB-EC"/>
</dbReference>
<dbReference type="PROSITE" id="PS50054">
    <property type="entry name" value="TYR_PHOSPHATASE_DUAL"/>
    <property type="match status" value="1"/>
</dbReference>
<dbReference type="EC" id="3.1.3.48" evidence="2"/>
<sequence>MQLHHSDPLKSVTGFPSMHEIDEHICIGDYTSAEDYQTLKQHRITHIVELFAVPTPTEFRAAFTYCTTIVPRGKNYSILPAMQESLRFIHKVVSKGEKVLVHCKFGRNRSVSIVIAYYMAAKGWNYREALDFILKKRDCVRPKVFLKQQIESVHEELPSYIEFDKE</sequence>
<dbReference type="CDD" id="cd14498">
    <property type="entry name" value="DSP"/>
    <property type="match status" value="1"/>
</dbReference>
<dbReference type="Gene3D" id="3.90.190.10">
    <property type="entry name" value="Protein tyrosine phosphatase superfamily"/>
    <property type="match status" value="1"/>
</dbReference>
<keyword evidence="4" id="KW-0904">Protein phosphatase</keyword>
<dbReference type="InterPro" id="IPR020422">
    <property type="entry name" value="TYR_PHOSPHATASE_DUAL_dom"/>
</dbReference>
<feature type="domain" description="Tyrosine specific protein phosphatases" evidence="6">
    <location>
        <begin position="83"/>
        <end position="137"/>
    </location>
</feature>
<dbReference type="InterPro" id="IPR029021">
    <property type="entry name" value="Prot-tyrosine_phosphatase-like"/>
</dbReference>
<dbReference type="SMART" id="SM00195">
    <property type="entry name" value="DSPc"/>
    <property type="match status" value="1"/>
</dbReference>
<comment type="caution">
    <text evidence="7">The sequence shown here is derived from an EMBL/GenBank/DDBJ whole genome shotgun (WGS) entry which is preliminary data.</text>
</comment>
<dbReference type="GO" id="GO:0043409">
    <property type="term" value="P:negative regulation of MAPK cascade"/>
    <property type="evidence" value="ECO:0007669"/>
    <property type="project" value="TreeGrafter"/>
</dbReference>
<evidence type="ECO:0000256" key="3">
    <source>
        <dbReference type="ARBA" id="ARBA00022801"/>
    </source>
</evidence>
<evidence type="ECO:0000313" key="7">
    <source>
        <dbReference type="EMBL" id="CAG9313560.1"/>
    </source>
</evidence>
<dbReference type="EMBL" id="CAJZBQ010000011">
    <property type="protein sequence ID" value="CAG9313560.1"/>
    <property type="molecule type" value="Genomic_DNA"/>
</dbReference>
<dbReference type="InterPro" id="IPR000340">
    <property type="entry name" value="Dual-sp_phosphatase_cat-dom"/>
</dbReference>
<dbReference type="GO" id="GO:0005737">
    <property type="term" value="C:cytoplasm"/>
    <property type="evidence" value="ECO:0007669"/>
    <property type="project" value="TreeGrafter"/>
</dbReference>
<dbReference type="InterPro" id="IPR000387">
    <property type="entry name" value="Tyr_Pase_dom"/>
</dbReference>
<dbReference type="Pfam" id="PF00782">
    <property type="entry name" value="DSPc"/>
    <property type="match status" value="1"/>
</dbReference>
<keyword evidence="8" id="KW-1185">Reference proteome</keyword>
<evidence type="ECO:0000259" key="5">
    <source>
        <dbReference type="PROSITE" id="PS50054"/>
    </source>
</evidence>
<evidence type="ECO:0000256" key="4">
    <source>
        <dbReference type="ARBA" id="ARBA00022912"/>
    </source>
</evidence>
<dbReference type="PANTHER" id="PTHR10159:SF529">
    <property type="entry name" value="TYROSINE-PROTEIN PHOSPHATASE DOMAIN-CONTAINING PROTEIN"/>
    <property type="match status" value="1"/>
</dbReference>
<evidence type="ECO:0000259" key="6">
    <source>
        <dbReference type="PROSITE" id="PS50056"/>
    </source>
</evidence>
<name>A0AAU9IQS6_9CILI</name>
<evidence type="ECO:0000256" key="1">
    <source>
        <dbReference type="ARBA" id="ARBA00008601"/>
    </source>
</evidence>
<organism evidence="7 8">
    <name type="scientific">Blepharisma stoltei</name>
    <dbReference type="NCBI Taxonomy" id="1481888"/>
    <lineage>
        <taxon>Eukaryota</taxon>
        <taxon>Sar</taxon>
        <taxon>Alveolata</taxon>
        <taxon>Ciliophora</taxon>
        <taxon>Postciliodesmatophora</taxon>
        <taxon>Heterotrichea</taxon>
        <taxon>Heterotrichida</taxon>
        <taxon>Blepharismidae</taxon>
        <taxon>Blepharisma</taxon>
    </lineage>
</organism>
<feature type="domain" description="Tyrosine-protein phosphatase" evidence="5">
    <location>
        <begin position="15"/>
        <end position="159"/>
    </location>
</feature>
<proteinExistence type="inferred from homology"/>
<evidence type="ECO:0000256" key="2">
    <source>
        <dbReference type="ARBA" id="ARBA00013064"/>
    </source>
</evidence>